<dbReference type="OrthoDB" id="9800974at2"/>
<sequence length="617" mass="69096">MGRKIISFLMLVCITVLMVQPYKVDAAELPYDKLDKYVDKNGLQKVYDTIFDENLTKHDVKIVPEGKAKNLPVAMVKLENGKVGYYVNGEPYYPLAIETGWWDTRVDDNGKENSNSNDVGDNFKDITDEEWNSYFSDMKDIGFNTVQLMTYWRDWEPVQGQYDFTFLNHVTDLAAANGLKTELIIFFHSQTDNIPREMDDFWGYKFDSKTIDGKEYALTMQWGNSLTSSADIRAHRDKHNNASAGIENFLEYWHPEVFEGVTNALEALGKNFVNSPNIIGYQIGNEEGFNYYVDNGNDKNPYYKELKEMYKSDPQNAGKDDNKFRAETINNLWKCFSNALHKGDPYKPTTTNTQSGNTEKWGVTDGQYAPDGMTLDLYKSVDMIGSMFYGEAHRLYENLDTVYNTYKKGNIKDTYATGLPILFPTEISGTMNDGSVAKQITAQTIARGGQGIGIYCYGELYNDFENNGTSSPKPVLETVKTMLQVLEDNEELIHSGLPVTADMTKNIFMEIKEISNGQESQGNPKLDVLEGQDKNALGVLHFPGNSNSGNGSAGSAKRTVTVTLSAKESGNYKVTLGKTDGTVDVKNINVENANGEAEFTVDTTGLDVVYITAEKNL</sequence>
<dbReference type="RefSeq" id="WP_094367544.1">
    <property type="nucleotide sequence ID" value="NZ_NOJY02000011.1"/>
</dbReference>
<evidence type="ECO:0000256" key="3">
    <source>
        <dbReference type="SAM" id="SignalP"/>
    </source>
</evidence>
<keyword evidence="3" id="KW-0732">Signal</keyword>
<dbReference type="Gene3D" id="3.20.20.80">
    <property type="entry name" value="Glycosidases"/>
    <property type="match status" value="1"/>
</dbReference>
<name>A0A371J4G9_9FIRM</name>
<evidence type="ECO:0000259" key="4">
    <source>
        <dbReference type="Pfam" id="PF02449"/>
    </source>
</evidence>
<reference evidence="5 6" key="1">
    <citation type="journal article" date="2017" name="Genome Announc.">
        <title>Draft Genome Sequence of Romboutsia weinsteinii sp. nov. Strain CCRI-19649(T) Isolated from Surface Water.</title>
        <authorList>
            <person name="Maheux A.F."/>
            <person name="Boudreau D.K."/>
            <person name="Berube E."/>
            <person name="Boissinot M."/>
            <person name="Cantin P."/>
            <person name="Raymond F."/>
            <person name="Corbeil J."/>
            <person name="Omar R.F."/>
            <person name="Bergeron M.G."/>
        </authorList>
    </citation>
    <scope>NUCLEOTIDE SEQUENCE [LARGE SCALE GENOMIC DNA]</scope>
    <source>
        <strain evidence="5 6">CCRI-19649</strain>
    </source>
</reference>
<gene>
    <name evidence="5" type="ORF">CHL78_008125</name>
</gene>
<dbReference type="Proteomes" id="UP000215694">
    <property type="component" value="Unassembled WGS sequence"/>
</dbReference>
<dbReference type="SUPFAM" id="SSF51445">
    <property type="entry name" value="(Trans)glycosidases"/>
    <property type="match status" value="1"/>
</dbReference>
<dbReference type="GO" id="GO:0004565">
    <property type="term" value="F:beta-galactosidase activity"/>
    <property type="evidence" value="ECO:0007669"/>
    <property type="project" value="InterPro"/>
</dbReference>
<keyword evidence="6" id="KW-1185">Reference proteome</keyword>
<feature type="chain" id="PRO_5017043167" description="Glycoside hydrolase family 42 N-terminal domain-containing protein" evidence="3">
    <location>
        <begin position="27"/>
        <end position="617"/>
    </location>
</feature>
<protein>
    <recommendedName>
        <fullName evidence="4">Glycoside hydrolase family 42 N-terminal domain-containing protein</fullName>
    </recommendedName>
</protein>
<organism evidence="5 6">
    <name type="scientific">Romboutsia weinsteinii</name>
    <dbReference type="NCBI Taxonomy" id="2020949"/>
    <lineage>
        <taxon>Bacteria</taxon>
        <taxon>Bacillati</taxon>
        <taxon>Bacillota</taxon>
        <taxon>Clostridia</taxon>
        <taxon>Peptostreptococcales</taxon>
        <taxon>Peptostreptococcaceae</taxon>
        <taxon>Romboutsia</taxon>
    </lineage>
</organism>
<evidence type="ECO:0000256" key="1">
    <source>
        <dbReference type="ARBA" id="ARBA00022801"/>
    </source>
</evidence>
<accession>A0A371J4G9</accession>
<dbReference type="GO" id="GO:0009341">
    <property type="term" value="C:beta-galactosidase complex"/>
    <property type="evidence" value="ECO:0007669"/>
    <property type="project" value="InterPro"/>
</dbReference>
<feature type="signal peptide" evidence="3">
    <location>
        <begin position="1"/>
        <end position="26"/>
    </location>
</feature>
<dbReference type="Pfam" id="PF02449">
    <property type="entry name" value="Glyco_hydro_42"/>
    <property type="match status" value="1"/>
</dbReference>
<feature type="domain" description="Glycoside hydrolase family 42 N-terminal" evidence="4">
    <location>
        <begin position="123"/>
        <end position="183"/>
    </location>
</feature>
<comment type="caution">
    <text evidence="5">The sequence shown here is derived from an EMBL/GenBank/DDBJ whole genome shotgun (WGS) entry which is preliminary data.</text>
</comment>
<proteinExistence type="predicted"/>
<evidence type="ECO:0000313" key="6">
    <source>
        <dbReference type="Proteomes" id="UP000215694"/>
    </source>
</evidence>
<dbReference type="AlphaFoldDB" id="A0A371J4G9"/>
<dbReference type="InterPro" id="IPR013529">
    <property type="entry name" value="Glyco_hydro_42_N"/>
</dbReference>
<evidence type="ECO:0000313" key="5">
    <source>
        <dbReference type="EMBL" id="RDY27680.1"/>
    </source>
</evidence>
<evidence type="ECO:0000256" key="2">
    <source>
        <dbReference type="ARBA" id="ARBA00023295"/>
    </source>
</evidence>
<keyword evidence="2" id="KW-0326">Glycosidase</keyword>
<keyword evidence="1" id="KW-0378">Hydrolase</keyword>
<dbReference type="InterPro" id="IPR017853">
    <property type="entry name" value="GH"/>
</dbReference>
<dbReference type="EMBL" id="NOJY02000011">
    <property type="protein sequence ID" value="RDY27680.1"/>
    <property type="molecule type" value="Genomic_DNA"/>
</dbReference>
<dbReference type="GO" id="GO:0005975">
    <property type="term" value="P:carbohydrate metabolic process"/>
    <property type="evidence" value="ECO:0007669"/>
    <property type="project" value="InterPro"/>
</dbReference>